<dbReference type="Proteomes" id="UP000324781">
    <property type="component" value="Unassembled WGS sequence"/>
</dbReference>
<proteinExistence type="predicted"/>
<gene>
    <name evidence="1" type="ORF">SAMN05444373_101220</name>
</gene>
<accession>A0A1M6EGV9</accession>
<reference evidence="1 2" key="1">
    <citation type="submission" date="2016-11" db="EMBL/GenBank/DDBJ databases">
        <authorList>
            <person name="Varghese N."/>
            <person name="Submissions S."/>
        </authorList>
    </citation>
    <scope>NUCLEOTIDE SEQUENCE [LARGE SCALE GENOMIC DNA]</scope>
    <source>
        <strain evidence="1 2">DSM 19027</strain>
    </source>
</reference>
<dbReference type="AlphaFoldDB" id="A0A1M6EGV9"/>
<name>A0A1M6EGV9_9FIRM</name>
<keyword evidence="2" id="KW-1185">Reference proteome</keyword>
<protein>
    <submittedName>
        <fullName evidence="1">Uncharacterized protein</fullName>
    </submittedName>
</protein>
<evidence type="ECO:0000313" key="2">
    <source>
        <dbReference type="Proteomes" id="UP000324781"/>
    </source>
</evidence>
<organism evidence="1 2">
    <name type="scientific">Thermoclostridium caenicola</name>
    <dbReference type="NCBI Taxonomy" id="659425"/>
    <lineage>
        <taxon>Bacteria</taxon>
        <taxon>Bacillati</taxon>
        <taxon>Bacillota</taxon>
        <taxon>Clostridia</taxon>
        <taxon>Eubacteriales</taxon>
        <taxon>Oscillospiraceae</taxon>
        <taxon>Thermoclostridium</taxon>
    </lineage>
</organism>
<sequence length="49" mass="5458">MAENRADNGDGSRKEPSSLLHLQSIRRCLKNSIMPGTKFLFGIVPDIMI</sequence>
<evidence type="ECO:0000313" key="1">
    <source>
        <dbReference type="EMBL" id="SHI84716.1"/>
    </source>
</evidence>
<dbReference type="EMBL" id="FQZP01000012">
    <property type="protein sequence ID" value="SHI84716.1"/>
    <property type="molecule type" value="Genomic_DNA"/>
</dbReference>